<dbReference type="SUPFAM" id="SSF51338">
    <property type="entry name" value="Composite domain of metallo-dependent hydrolases"/>
    <property type="match status" value="1"/>
</dbReference>
<reference evidence="12 13" key="1">
    <citation type="submission" date="2019-06" db="EMBL/GenBank/DDBJ databases">
        <title>A chromosomal-level reference genome of Carpinus fangiana (Coryloideae, Betulaceae).</title>
        <authorList>
            <person name="Yang X."/>
            <person name="Wang Z."/>
            <person name="Zhang L."/>
            <person name="Hao G."/>
            <person name="Liu J."/>
            <person name="Yang Y."/>
        </authorList>
    </citation>
    <scope>NUCLEOTIDE SEQUENCE [LARGE SCALE GENOMIC DNA]</scope>
    <source>
        <strain evidence="12">Cfa_2016G</strain>
        <tissue evidence="12">Leaf</tissue>
    </source>
</reference>
<feature type="binding site" evidence="9">
    <location>
        <position position="270"/>
    </location>
    <ligand>
        <name>substrate</name>
    </ligand>
</feature>
<evidence type="ECO:0000313" key="13">
    <source>
        <dbReference type="Proteomes" id="UP000327013"/>
    </source>
</evidence>
<evidence type="ECO:0000313" key="12">
    <source>
        <dbReference type="EMBL" id="KAB8339164.1"/>
    </source>
</evidence>
<dbReference type="InterPro" id="IPR011059">
    <property type="entry name" value="Metal-dep_hydrolase_composite"/>
</dbReference>
<dbReference type="InterPro" id="IPR003764">
    <property type="entry name" value="GlcNAc_6-P_deAcase"/>
</dbReference>
<dbReference type="Gene3D" id="3.20.20.140">
    <property type="entry name" value="Metal-dependent hydrolases"/>
    <property type="match status" value="1"/>
</dbReference>
<keyword evidence="6" id="KW-0119">Carbohydrate metabolism</keyword>
<dbReference type="GO" id="GO:0008448">
    <property type="term" value="F:N-acetylglucosamine-6-phosphate deacetylase activity"/>
    <property type="evidence" value="ECO:0007669"/>
    <property type="project" value="UniProtKB-EC"/>
</dbReference>
<organism evidence="12 13">
    <name type="scientific">Carpinus fangiana</name>
    <dbReference type="NCBI Taxonomy" id="176857"/>
    <lineage>
        <taxon>Eukaryota</taxon>
        <taxon>Viridiplantae</taxon>
        <taxon>Streptophyta</taxon>
        <taxon>Embryophyta</taxon>
        <taxon>Tracheophyta</taxon>
        <taxon>Spermatophyta</taxon>
        <taxon>Magnoliopsida</taxon>
        <taxon>eudicotyledons</taxon>
        <taxon>Gunneridae</taxon>
        <taxon>Pentapetalae</taxon>
        <taxon>rosids</taxon>
        <taxon>fabids</taxon>
        <taxon>Fagales</taxon>
        <taxon>Betulaceae</taxon>
        <taxon>Carpinus</taxon>
    </lineage>
</organism>
<dbReference type="PANTHER" id="PTHR11113">
    <property type="entry name" value="N-ACETYLGLUCOSAMINE-6-PHOSPHATE DEACETYLASE"/>
    <property type="match status" value="1"/>
</dbReference>
<evidence type="ECO:0000256" key="8">
    <source>
        <dbReference type="PIRSR" id="PIRSR038994-1"/>
    </source>
</evidence>
<dbReference type="AlphaFoldDB" id="A0A5N6KRW5"/>
<dbReference type="NCBIfam" id="TIGR00221">
    <property type="entry name" value="nagA"/>
    <property type="match status" value="1"/>
</dbReference>
<proteinExistence type="inferred from homology"/>
<evidence type="ECO:0000256" key="9">
    <source>
        <dbReference type="PIRSR" id="PIRSR038994-2"/>
    </source>
</evidence>
<dbReference type="Pfam" id="PF01979">
    <property type="entry name" value="Amidohydro_1"/>
    <property type="match status" value="1"/>
</dbReference>
<evidence type="ECO:0000256" key="1">
    <source>
        <dbReference type="ARBA" id="ARBA00010716"/>
    </source>
</evidence>
<dbReference type="PIRSF" id="PIRSF038994">
    <property type="entry name" value="NagA"/>
    <property type="match status" value="1"/>
</dbReference>
<feature type="binding site" evidence="10">
    <location>
        <position position="155"/>
    </location>
    <ligand>
        <name>Zn(2+)</name>
        <dbReference type="ChEBI" id="CHEBI:29105"/>
    </ligand>
</feature>
<evidence type="ECO:0000256" key="2">
    <source>
        <dbReference type="ARBA" id="ARBA00011899"/>
    </source>
</evidence>
<feature type="binding site" evidence="9">
    <location>
        <begin position="354"/>
        <end position="356"/>
    </location>
    <ligand>
        <name>substrate</name>
    </ligand>
</feature>
<dbReference type="EC" id="3.5.1.25" evidence="2"/>
<feature type="binding site" evidence="10">
    <location>
        <position position="259"/>
    </location>
    <ligand>
        <name>Zn(2+)</name>
        <dbReference type="ChEBI" id="CHEBI:29105"/>
    </ligand>
</feature>
<evidence type="ECO:0000256" key="6">
    <source>
        <dbReference type="ARBA" id="ARBA00023277"/>
    </source>
</evidence>
<accession>A0A5N6KRW5</accession>
<keyword evidence="13" id="KW-1185">Reference proteome</keyword>
<comment type="caution">
    <text evidence="12">The sequence shown here is derived from an EMBL/GenBank/DDBJ whole genome shotgun (WGS) entry which is preliminary data.</text>
</comment>
<evidence type="ECO:0000256" key="7">
    <source>
        <dbReference type="ARBA" id="ARBA00047647"/>
    </source>
</evidence>
<dbReference type="InterPro" id="IPR006680">
    <property type="entry name" value="Amidohydro-rel"/>
</dbReference>
<evidence type="ECO:0000256" key="3">
    <source>
        <dbReference type="ARBA" id="ARBA00018029"/>
    </source>
</evidence>
<comment type="cofactor">
    <cofactor evidence="10">
        <name>a divalent metal cation</name>
        <dbReference type="ChEBI" id="CHEBI:60240"/>
    </cofactor>
    <text evidence="10">Binds 1 divalent metal cation per subunit.</text>
</comment>
<comment type="similarity">
    <text evidence="1">Belongs to the metallo-dependent hydrolases superfamily. NagA family.</text>
</comment>
<evidence type="ECO:0000256" key="10">
    <source>
        <dbReference type="PIRSR" id="PIRSR038994-3"/>
    </source>
</evidence>
<dbReference type="GO" id="GO:0006046">
    <property type="term" value="P:N-acetylglucosamine catabolic process"/>
    <property type="evidence" value="ECO:0007669"/>
    <property type="project" value="TreeGrafter"/>
</dbReference>
<comment type="catalytic activity">
    <reaction evidence="7">
        <text>N-acetyl-D-glucosamine 6-phosphate + H2O = D-glucosamine 6-phosphate + acetate</text>
        <dbReference type="Rhea" id="RHEA:22936"/>
        <dbReference type="ChEBI" id="CHEBI:15377"/>
        <dbReference type="ChEBI" id="CHEBI:30089"/>
        <dbReference type="ChEBI" id="CHEBI:57513"/>
        <dbReference type="ChEBI" id="CHEBI:58725"/>
        <dbReference type="EC" id="3.5.1.25"/>
    </reaction>
</comment>
<name>A0A5N6KRW5_9ROSI</name>
<feature type="binding site" evidence="9">
    <location>
        <begin position="262"/>
        <end position="263"/>
    </location>
    <ligand>
        <name>substrate</name>
    </ligand>
</feature>
<sequence length="440" mass="47609">MAPWISADADGPRRGITRFINCRLVTGDKIVKQDLYVSSVTGKILSSQELFFQQCYVADETVDLQDRLVAPGLIDVQLNGAFGFDFSVVPENVSDYGKTLRKVNKDLVKTGVTSYLPTLTSQKPEVYQSALPFLRPSGGPRDAEDGSESLGAHCEGPFLNPVKNGIHNTEVLISAEHGLRDIEACYGAENMQASKQHSRPGPDQQRAVTMITAAPEQGKMTQTIPDLVNRGIVYSIGHSDADYEQASSAVAKGATMITHLFNAMRPLHHRNPGIFGVLGQSERQWRPYFGIIADGIHLHPTAIKIAFDSHPDGFILVTDAMRLVGLPDGIYDWTNGDRIVKKGPHLTLEGTDKIAGSSITLIECVSNFLNWSGVGVAEALKTVTLTPARMLGLHGTKGSLDSGADADLVVLSEATDAATGHRDLHVDQVWKFGTCVHATK</sequence>
<feature type="binding site" evidence="10">
    <location>
        <position position="238"/>
    </location>
    <ligand>
        <name>Zn(2+)</name>
        <dbReference type="ChEBI" id="CHEBI:29105"/>
    </ligand>
</feature>
<dbReference type="OrthoDB" id="10264777at2759"/>
<dbReference type="CDD" id="cd00854">
    <property type="entry name" value="NagA"/>
    <property type="match status" value="1"/>
</dbReference>
<keyword evidence="5" id="KW-0378">Hydrolase</keyword>
<dbReference type="PANTHER" id="PTHR11113:SF14">
    <property type="entry name" value="N-ACETYLGLUCOSAMINE-6-PHOSPHATE DEACETYLASE"/>
    <property type="match status" value="1"/>
</dbReference>
<dbReference type="InterPro" id="IPR032466">
    <property type="entry name" value="Metal_Hydrolase"/>
</dbReference>
<evidence type="ECO:0000256" key="4">
    <source>
        <dbReference type="ARBA" id="ARBA00022723"/>
    </source>
</evidence>
<dbReference type="FunFam" id="3.20.20.140:FF:000065">
    <property type="entry name" value="N-acetylglucosamine-6-phosphate deacetylase"/>
    <property type="match status" value="1"/>
</dbReference>
<feature type="domain" description="Amidohydrolase-related" evidence="11">
    <location>
        <begin position="69"/>
        <end position="433"/>
    </location>
</feature>
<feature type="binding site" evidence="9">
    <location>
        <position position="297"/>
    </location>
    <ligand>
        <name>substrate</name>
    </ligand>
</feature>
<dbReference type="GO" id="GO:0046872">
    <property type="term" value="F:metal ion binding"/>
    <property type="evidence" value="ECO:0007669"/>
    <property type="project" value="UniProtKB-KW"/>
</dbReference>
<dbReference type="SUPFAM" id="SSF51556">
    <property type="entry name" value="Metallo-dependent hydrolases"/>
    <property type="match status" value="1"/>
</dbReference>
<evidence type="ECO:0000259" key="11">
    <source>
        <dbReference type="Pfam" id="PF01979"/>
    </source>
</evidence>
<protein>
    <recommendedName>
        <fullName evidence="3">N-acetylglucosamine-6-phosphate deacetylase</fullName>
        <ecNumber evidence="2">3.5.1.25</ecNumber>
    </recommendedName>
</protein>
<feature type="active site" description="Proton donor/acceptor" evidence="8">
    <location>
        <position position="319"/>
    </location>
</feature>
<feature type="binding site" evidence="9">
    <location>
        <position position="166"/>
    </location>
    <ligand>
        <name>substrate</name>
    </ligand>
</feature>
<dbReference type="EMBL" id="VIBQ01000010">
    <property type="protein sequence ID" value="KAB8339164.1"/>
    <property type="molecule type" value="Genomic_DNA"/>
</dbReference>
<keyword evidence="4 10" id="KW-0479">Metal-binding</keyword>
<evidence type="ECO:0000256" key="5">
    <source>
        <dbReference type="ARBA" id="ARBA00022801"/>
    </source>
</evidence>
<gene>
    <name evidence="12" type="ORF">FH972_022099</name>
</gene>
<dbReference type="Proteomes" id="UP000327013">
    <property type="component" value="Unassembled WGS sequence"/>
</dbReference>